<dbReference type="EMBL" id="AVPI01000028">
    <property type="protein sequence ID" value="KGN30604.1"/>
    <property type="molecule type" value="Genomic_DNA"/>
</dbReference>
<gene>
    <name evidence="1" type="ORF">N798_10485</name>
</gene>
<proteinExistence type="predicted"/>
<sequence length="40" mass="4350">MVGVMLGGFLHFLSLRDDYTGVFFPAIRSVLNSVYAVCPG</sequence>
<protein>
    <submittedName>
        <fullName evidence="1">Uncharacterized protein</fullName>
    </submittedName>
</protein>
<accession>A0ABR4XDR3</accession>
<reference evidence="1 2" key="1">
    <citation type="submission" date="2013-08" db="EMBL/GenBank/DDBJ databases">
        <title>The genome sequence of Knoellia flava.</title>
        <authorList>
            <person name="Zhu W."/>
            <person name="Wang G."/>
        </authorList>
    </citation>
    <scope>NUCLEOTIDE SEQUENCE [LARGE SCALE GENOMIC DNA]</scope>
    <source>
        <strain evidence="1 2">TL1</strain>
    </source>
</reference>
<dbReference type="Proteomes" id="UP000029990">
    <property type="component" value="Unassembled WGS sequence"/>
</dbReference>
<evidence type="ECO:0000313" key="1">
    <source>
        <dbReference type="EMBL" id="KGN30604.1"/>
    </source>
</evidence>
<keyword evidence="2" id="KW-1185">Reference proteome</keyword>
<name>A0ABR4XDR3_9MICO</name>
<comment type="caution">
    <text evidence="1">The sequence shown here is derived from an EMBL/GenBank/DDBJ whole genome shotgun (WGS) entry which is preliminary data.</text>
</comment>
<evidence type="ECO:0000313" key="2">
    <source>
        <dbReference type="Proteomes" id="UP000029990"/>
    </source>
</evidence>
<organism evidence="1 2">
    <name type="scientific">Knoellia flava TL1</name>
    <dbReference type="NCBI Taxonomy" id="1385518"/>
    <lineage>
        <taxon>Bacteria</taxon>
        <taxon>Bacillati</taxon>
        <taxon>Actinomycetota</taxon>
        <taxon>Actinomycetes</taxon>
        <taxon>Micrococcales</taxon>
        <taxon>Intrasporangiaceae</taxon>
        <taxon>Knoellia</taxon>
    </lineage>
</organism>